<comment type="catalytic activity">
    <reaction evidence="1">
        <text>ATP + protein L-histidine = ADP + protein N-phospho-L-histidine.</text>
        <dbReference type="EC" id="2.7.13.3"/>
    </reaction>
</comment>
<comment type="subcellular location">
    <subcellularLocation>
        <location evidence="2">Cell membrane</location>
        <topology evidence="2">Multi-pass membrane protein</topology>
    </subcellularLocation>
</comment>
<dbReference type="SUPFAM" id="SSF55874">
    <property type="entry name" value="ATPase domain of HSP90 chaperone/DNA topoisomerase II/histidine kinase"/>
    <property type="match status" value="1"/>
</dbReference>
<dbReference type="InterPro" id="IPR016120">
    <property type="entry name" value="Sig_transdc_His_kin_SpoOB"/>
</dbReference>
<dbReference type="Gene3D" id="3.30.565.10">
    <property type="entry name" value="Histidine kinase-like ATPase, C-terminal domain"/>
    <property type="match status" value="1"/>
</dbReference>
<keyword evidence="9 16" id="KW-0418">Kinase</keyword>
<protein>
    <recommendedName>
        <fullName evidence="3">histidine kinase</fullName>
        <ecNumber evidence="3">2.7.13.3</ecNumber>
    </recommendedName>
</protein>
<gene>
    <name evidence="16" type="ordered locus">BATR1942_20955</name>
</gene>
<dbReference type="PROSITE" id="PS50109">
    <property type="entry name" value="HIS_KIN"/>
    <property type="match status" value="1"/>
</dbReference>
<evidence type="ECO:0000256" key="2">
    <source>
        <dbReference type="ARBA" id="ARBA00004651"/>
    </source>
</evidence>
<dbReference type="Pfam" id="PF17203">
    <property type="entry name" value="sCache_3_2"/>
    <property type="match status" value="1"/>
</dbReference>
<dbReference type="EMBL" id="CP002207">
    <property type="protein sequence ID" value="ADP35106.1"/>
    <property type="molecule type" value="Genomic_DNA"/>
</dbReference>
<evidence type="ECO:0000313" key="17">
    <source>
        <dbReference type="Proteomes" id="UP000006867"/>
    </source>
</evidence>
<keyword evidence="8" id="KW-0547">Nucleotide-binding</keyword>
<evidence type="ECO:0000256" key="7">
    <source>
        <dbReference type="ARBA" id="ARBA00022692"/>
    </source>
</evidence>
<keyword evidence="5" id="KW-0597">Phosphoprotein</keyword>
<accession>A0ABM5M4F5</accession>
<dbReference type="InterPro" id="IPR005467">
    <property type="entry name" value="His_kinase_dom"/>
</dbReference>
<evidence type="ECO:0000256" key="11">
    <source>
        <dbReference type="ARBA" id="ARBA00022989"/>
    </source>
</evidence>
<dbReference type="InterPro" id="IPR036890">
    <property type="entry name" value="HATPase_C_sf"/>
</dbReference>
<dbReference type="SUPFAM" id="SSF55890">
    <property type="entry name" value="Sporulation response regulatory protein Spo0B"/>
    <property type="match status" value="1"/>
</dbReference>
<dbReference type="PRINTS" id="PR00344">
    <property type="entry name" value="BCTRLSENSOR"/>
</dbReference>
<evidence type="ECO:0000256" key="13">
    <source>
        <dbReference type="ARBA" id="ARBA00023136"/>
    </source>
</evidence>
<evidence type="ECO:0000313" key="16">
    <source>
        <dbReference type="EMBL" id="ADP35106.1"/>
    </source>
</evidence>
<dbReference type="SMART" id="SM00387">
    <property type="entry name" value="HATPase_c"/>
    <property type="match status" value="1"/>
</dbReference>
<dbReference type="RefSeq" id="WP_003328114.1">
    <property type="nucleotide sequence ID" value="NC_014639.1"/>
</dbReference>
<reference evidence="16 17" key="1">
    <citation type="journal article" date="2011" name="Front. Microbiol.">
        <title>Genomic signatures of strain selection and enhancement in Bacillus atrophaeus var. globigii, a historical biowarfare simulant.</title>
        <authorList>
            <person name="Gibbons H.S."/>
            <person name="Broomall S.M."/>
            <person name="McNew L.A."/>
            <person name="Daligault H."/>
            <person name="Chapman C."/>
            <person name="Bruce D."/>
            <person name="Karavis M."/>
            <person name="Krepps M."/>
            <person name="McGregor P.A."/>
            <person name="Hong C."/>
            <person name="Park K.H."/>
            <person name="Akmal A."/>
            <person name="Feldman A."/>
            <person name="Lin J.S."/>
            <person name="Chang W.E."/>
            <person name="Higgs B.W."/>
            <person name="Demirev P."/>
            <person name="Lindquist J."/>
            <person name="Liem A."/>
            <person name="Fochler E."/>
            <person name="Read T.D."/>
            <person name="Tapia R."/>
            <person name="Johnson S."/>
            <person name="Bishop-Lilly K.A."/>
            <person name="Detter C."/>
            <person name="Han C."/>
            <person name="Sozhamannan S."/>
            <person name="Rosenzweig C.N."/>
            <person name="Skowronski E.W."/>
        </authorList>
    </citation>
    <scope>NUCLEOTIDE SEQUENCE [LARGE SCALE GENOMIC DNA]</scope>
    <source>
        <strain evidence="16 17">1942</strain>
    </source>
</reference>
<dbReference type="Gene3D" id="1.10.287.130">
    <property type="match status" value="1"/>
</dbReference>
<evidence type="ECO:0000256" key="14">
    <source>
        <dbReference type="SAM" id="Phobius"/>
    </source>
</evidence>
<evidence type="ECO:0000256" key="8">
    <source>
        <dbReference type="ARBA" id="ARBA00022741"/>
    </source>
</evidence>
<evidence type="ECO:0000256" key="6">
    <source>
        <dbReference type="ARBA" id="ARBA00022679"/>
    </source>
</evidence>
<dbReference type="SMART" id="SM00091">
    <property type="entry name" value="PAS"/>
    <property type="match status" value="1"/>
</dbReference>
<dbReference type="SUPFAM" id="SSF103190">
    <property type="entry name" value="Sensory domain-like"/>
    <property type="match status" value="1"/>
</dbReference>
<dbReference type="InterPro" id="IPR039506">
    <property type="entry name" value="SPOB_a"/>
</dbReference>
<keyword evidence="10" id="KW-0067">ATP-binding</keyword>
<keyword evidence="6" id="KW-0808">Transferase</keyword>
<evidence type="ECO:0000256" key="10">
    <source>
        <dbReference type="ARBA" id="ARBA00022840"/>
    </source>
</evidence>
<dbReference type="InterPro" id="IPR003594">
    <property type="entry name" value="HATPase_dom"/>
</dbReference>
<keyword evidence="4" id="KW-1003">Cell membrane</keyword>
<sequence length="535" mass="59982">MKKRKLSIRWKITILSYIVVTFSLLIGGIVLIGNIQHTEERELKKRLMNTARTVSELTDLKQALTEQHQNEQVSSAVEQIRIINEADYIVVMDMDHIRYSHPVSAMIGQRSEGADEEAAFAEHIYFSEAKGEIGTAVRAFYPVKDQELNQIGVVLVGKKLPGIVDIIINLKRDILFIVMLTLGFGLAGSFLLARHIKKQMFQLEPYEIVRMFEERTATFHSINEGVIAIDNQHIITIFNEKAKQIFEVKGELVGKLIWDVLKDSRLPEIVERNKPVYNEEIQVSGKIIMSSRIPIVMKKKVIGAVAIFQDRTEAAKMAEELTGVKNFVDALRVQNHEHMNKLHTIAGLIQLGKSDKAMQLAFQASSEQESVNEFLHQSIRNDAAAGLLLSKIKRGKELGILVSIDENSSLRDFPEHIDQHDIVVLLGNLIENAFGAYDTVHAEEKRIDISIEQTDEVLAILIEDNGCGISKAHIPYLYDKGFTMNKTGGTGYGLYLVKQITDKGLGTIEVASHEGQGTSFSIVFPMKGEERIHGS</sequence>
<dbReference type="InterPro" id="IPR033463">
    <property type="entry name" value="sCache_3"/>
</dbReference>
<feature type="transmembrane region" description="Helical" evidence="14">
    <location>
        <begin position="12"/>
        <end position="35"/>
    </location>
</feature>
<evidence type="ECO:0000256" key="9">
    <source>
        <dbReference type="ARBA" id="ARBA00022777"/>
    </source>
</evidence>
<dbReference type="Gene3D" id="3.30.450.20">
    <property type="entry name" value="PAS domain"/>
    <property type="match status" value="2"/>
</dbReference>
<dbReference type="Pfam" id="PF02518">
    <property type="entry name" value="HATPase_c"/>
    <property type="match status" value="1"/>
</dbReference>
<evidence type="ECO:0000256" key="3">
    <source>
        <dbReference type="ARBA" id="ARBA00012438"/>
    </source>
</evidence>
<keyword evidence="17" id="KW-1185">Reference proteome</keyword>
<keyword evidence="13 14" id="KW-0472">Membrane</keyword>
<organism evidence="16 17">
    <name type="scientific">Bacillus atrophaeus (strain 1942)</name>
    <dbReference type="NCBI Taxonomy" id="720555"/>
    <lineage>
        <taxon>Bacteria</taxon>
        <taxon>Bacillati</taxon>
        <taxon>Bacillota</taxon>
        <taxon>Bacilli</taxon>
        <taxon>Bacillales</taxon>
        <taxon>Bacillaceae</taxon>
        <taxon>Bacillus</taxon>
    </lineage>
</organism>
<evidence type="ECO:0000256" key="4">
    <source>
        <dbReference type="ARBA" id="ARBA00022475"/>
    </source>
</evidence>
<keyword evidence="11 14" id="KW-1133">Transmembrane helix</keyword>
<keyword evidence="7 14" id="KW-0812">Transmembrane</keyword>
<dbReference type="InterPro" id="IPR029151">
    <property type="entry name" value="Sensor-like_sf"/>
</dbReference>
<dbReference type="CDD" id="cd00130">
    <property type="entry name" value="PAS"/>
    <property type="match status" value="1"/>
</dbReference>
<feature type="transmembrane region" description="Helical" evidence="14">
    <location>
        <begin position="174"/>
        <end position="193"/>
    </location>
</feature>
<evidence type="ECO:0000256" key="1">
    <source>
        <dbReference type="ARBA" id="ARBA00000085"/>
    </source>
</evidence>
<keyword evidence="12" id="KW-0902">Two-component regulatory system</keyword>
<evidence type="ECO:0000256" key="12">
    <source>
        <dbReference type="ARBA" id="ARBA00023012"/>
    </source>
</evidence>
<feature type="domain" description="Histidine kinase" evidence="15">
    <location>
        <begin position="418"/>
        <end position="528"/>
    </location>
</feature>
<dbReference type="Proteomes" id="UP000006867">
    <property type="component" value="Chromosome"/>
</dbReference>
<name>A0ABM5M4F5_BACA1</name>
<dbReference type="PANTHER" id="PTHR43547">
    <property type="entry name" value="TWO-COMPONENT HISTIDINE KINASE"/>
    <property type="match status" value="1"/>
</dbReference>
<dbReference type="Pfam" id="PF14689">
    <property type="entry name" value="SPOB_a"/>
    <property type="match status" value="1"/>
</dbReference>
<dbReference type="InterPro" id="IPR004358">
    <property type="entry name" value="Sig_transdc_His_kin-like_C"/>
</dbReference>
<evidence type="ECO:0000256" key="5">
    <source>
        <dbReference type="ARBA" id="ARBA00022553"/>
    </source>
</evidence>
<dbReference type="EC" id="2.7.13.3" evidence="3"/>
<evidence type="ECO:0000259" key="15">
    <source>
        <dbReference type="PROSITE" id="PS50109"/>
    </source>
</evidence>
<dbReference type="GO" id="GO:0016301">
    <property type="term" value="F:kinase activity"/>
    <property type="evidence" value="ECO:0007669"/>
    <property type="project" value="UniProtKB-KW"/>
</dbReference>
<proteinExistence type="predicted"/>
<dbReference type="PANTHER" id="PTHR43547:SF10">
    <property type="entry name" value="SENSOR HISTIDINE KINASE DCUS"/>
    <property type="match status" value="1"/>
</dbReference>
<dbReference type="InterPro" id="IPR035965">
    <property type="entry name" value="PAS-like_dom_sf"/>
</dbReference>
<dbReference type="SUPFAM" id="SSF55785">
    <property type="entry name" value="PYP-like sensor domain (PAS domain)"/>
    <property type="match status" value="1"/>
</dbReference>
<dbReference type="InterPro" id="IPR000014">
    <property type="entry name" value="PAS"/>
</dbReference>